<organism evidence="1 2">
    <name type="scientific">Mesocestoides corti</name>
    <name type="common">Flatworm</name>
    <dbReference type="NCBI Taxonomy" id="53468"/>
    <lineage>
        <taxon>Eukaryota</taxon>
        <taxon>Metazoa</taxon>
        <taxon>Spiralia</taxon>
        <taxon>Lophotrochozoa</taxon>
        <taxon>Platyhelminthes</taxon>
        <taxon>Cestoda</taxon>
        <taxon>Eucestoda</taxon>
        <taxon>Cyclophyllidea</taxon>
        <taxon>Mesocestoididae</taxon>
        <taxon>Mesocestoides</taxon>
    </lineage>
</organism>
<reference evidence="1 2" key="1">
    <citation type="submission" date="2018-10" db="EMBL/GenBank/DDBJ databases">
        <authorList>
            <consortium name="Pathogen Informatics"/>
        </authorList>
    </citation>
    <scope>NUCLEOTIDE SEQUENCE [LARGE SCALE GENOMIC DNA]</scope>
</reference>
<evidence type="ECO:0000313" key="1">
    <source>
        <dbReference type="EMBL" id="VDD77682.1"/>
    </source>
</evidence>
<name>A0A3P6GRN8_MESCO</name>
<accession>A0A3P6GRN8</accession>
<dbReference type="EMBL" id="UXSR01000928">
    <property type="protein sequence ID" value="VDD77682.1"/>
    <property type="molecule type" value="Genomic_DNA"/>
</dbReference>
<dbReference type="AlphaFoldDB" id="A0A3P6GRN8"/>
<evidence type="ECO:0000313" key="2">
    <source>
        <dbReference type="Proteomes" id="UP000267029"/>
    </source>
</evidence>
<protein>
    <submittedName>
        <fullName evidence="1">Uncharacterized protein</fullName>
    </submittedName>
</protein>
<proteinExistence type="predicted"/>
<sequence length="32" mass="3524">MENNDTKNVGGTAAYSDDMIILLLRNHILGCM</sequence>
<keyword evidence="2" id="KW-1185">Reference proteome</keyword>
<gene>
    <name evidence="1" type="ORF">MCOS_LOCUS3685</name>
</gene>
<dbReference type="Proteomes" id="UP000267029">
    <property type="component" value="Unassembled WGS sequence"/>
</dbReference>